<dbReference type="NCBIfam" id="TIGR01893">
    <property type="entry name" value="aa-his-dipept"/>
    <property type="match status" value="1"/>
</dbReference>
<evidence type="ECO:0000256" key="7">
    <source>
        <dbReference type="ARBA" id="ARBA00023049"/>
    </source>
</evidence>
<comment type="cofactor">
    <cofactor evidence="2">
        <name>Zn(2+)</name>
        <dbReference type="ChEBI" id="CHEBI:29105"/>
    </cofactor>
</comment>
<evidence type="ECO:0000256" key="8">
    <source>
        <dbReference type="ARBA" id="ARBA00023285"/>
    </source>
</evidence>
<dbReference type="PANTHER" id="PTHR43501:SF1">
    <property type="entry name" value="CYTOSOL NON-SPECIFIC DIPEPTIDASE"/>
    <property type="match status" value="1"/>
</dbReference>
<dbReference type="PRINTS" id="PR00934">
    <property type="entry name" value="XHISDIPTASE"/>
</dbReference>
<dbReference type="InterPro" id="IPR002933">
    <property type="entry name" value="Peptidase_M20"/>
</dbReference>
<dbReference type="Gene3D" id="3.40.630.10">
    <property type="entry name" value="Zn peptidases"/>
    <property type="match status" value="2"/>
</dbReference>
<keyword evidence="6" id="KW-0862">Zinc</keyword>
<gene>
    <name evidence="19" type="ORF">EG849_12450</name>
</gene>
<dbReference type="OrthoDB" id="9773892at2"/>
<evidence type="ECO:0000313" key="20">
    <source>
        <dbReference type="Proteomes" id="UP000271937"/>
    </source>
</evidence>
<dbReference type="EC" id="3.4.13.18" evidence="10"/>
<dbReference type="Proteomes" id="UP000271937">
    <property type="component" value="Unassembled WGS sequence"/>
</dbReference>
<accession>A0A3P3W4D2</accession>
<evidence type="ECO:0000256" key="6">
    <source>
        <dbReference type="ARBA" id="ARBA00022833"/>
    </source>
</evidence>
<dbReference type="FunFam" id="3.40.630.10:FF:000015">
    <property type="entry name" value="Aminoacyl-histidine dipeptidase PepD"/>
    <property type="match status" value="1"/>
</dbReference>
<dbReference type="SUPFAM" id="SSF53187">
    <property type="entry name" value="Zn-dependent exopeptidases"/>
    <property type="match status" value="1"/>
</dbReference>
<evidence type="ECO:0000256" key="14">
    <source>
        <dbReference type="ARBA" id="ARBA00075285"/>
    </source>
</evidence>
<evidence type="ECO:0000256" key="1">
    <source>
        <dbReference type="ARBA" id="ARBA00001941"/>
    </source>
</evidence>
<feature type="domain" description="Peptidase M20 dimerisation" evidence="18">
    <location>
        <begin position="208"/>
        <end position="294"/>
    </location>
</feature>
<evidence type="ECO:0000256" key="13">
    <source>
        <dbReference type="ARBA" id="ARBA00071271"/>
    </source>
</evidence>
<protein>
    <recommendedName>
        <fullName evidence="13">Cytosol non-specific dipeptidase</fullName>
        <ecNumber evidence="10">3.4.13.18</ecNumber>
    </recommendedName>
    <alternativeName>
        <fullName evidence="16">Aminoacyl-histidine dipeptidase</fullName>
    </alternativeName>
    <alternativeName>
        <fullName evidence="15">Beta-alanyl-histidine dipeptidase</fullName>
    </alternativeName>
    <alternativeName>
        <fullName evidence="14">Carnosinase</fullName>
    </alternativeName>
    <alternativeName>
        <fullName evidence="11">Peptidase D</fullName>
    </alternativeName>
    <alternativeName>
        <fullName evidence="17">Xaa-His dipeptidase</fullName>
    </alternativeName>
</protein>
<keyword evidence="20" id="KW-1185">Reference proteome</keyword>
<keyword evidence="3" id="KW-0645">Protease</keyword>
<evidence type="ECO:0000256" key="2">
    <source>
        <dbReference type="ARBA" id="ARBA00001947"/>
    </source>
</evidence>
<evidence type="ECO:0000256" key="10">
    <source>
        <dbReference type="ARBA" id="ARBA00038976"/>
    </source>
</evidence>
<dbReference type="Pfam" id="PF01546">
    <property type="entry name" value="Peptidase_M20"/>
    <property type="match status" value="1"/>
</dbReference>
<dbReference type="PANTHER" id="PTHR43501">
    <property type="entry name" value="CYTOSOL NON-SPECIFIC DIPEPTIDASE"/>
    <property type="match status" value="1"/>
</dbReference>
<evidence type="ECO:0000256" key="4">
    <source>
        <dbReference type="ARBA" id="ARBA00022723"/>
    </source>
</evidence>
<proteinExistence type="inferred from homology"/>
<evidence type="ECO:0000256" key="16">
    <source>
        <dbReference type="ARBA" id="ARBA00077688"/>
    </source>
</evidence>
<comment type="catalytic activity">
    <reaction evidence="9">
        <text>Hydrolysis of dipeptides, preferentially hydrophobic dipeptides including prolyl amino acids.</text>
        <dbReference type="EC" id="3.4.13.18"/>
    </reaction>
</comment>
<keyword evidence="8" id="KW-0170">Cobalt</keyword>
<dbReference type="GO" id="GO:0070573">
    <property type="term" value="F:metallodipeptidase activity"/>
    <property type="evidence" value="ECO:0007669"/>
    <property type="project" value="TreeGrafter"/>
</dbReference>
<keyword evidence="5" id="KW-0378">Hydrolase</keyword>
<keyword evidence="4" id="KW-0479">Metal-binding</keyword>
<evidence type="ECO:0000256" key="17">
    <source>
        <dbReference type="ARBA" id="ARBA00078074"/>
    </source>
</evidence>
<evidence type="ECO:0000256" key="11">
    <source>
        <dbReference type="ARBA" id="ARBA00044252"/>
    </source>
</evidence>
<evidence type="ECO:0000256" key="3">
    <source>
        <dbReference type="ARBA" id="ARBA00022670"/>
    </source>
</evidence>
<evidence type="ECO:0000256" key="15">
    <source>
        <dbReference type="ARBA" id="ARBA00076004"/>
    </source>
</evidence>
<evidence type="ECO:0000313" key="19">
    <source>
        <dbReference type="EMBL" id="RRJ89594.1"/>
    </source>
</evidence>
<dbReference type="AlphaFoldDB" id="A0A3P3W4D2"/>
<comment type="cofactor">
    <cofactor evidence="1">
        <name>Co(2+)</name>
        <dbReference type="ChEBI" id="CHEBI:48828"/>
    </cofactor>
</comment>
<dbReference type="InterPro" id="IPR001160">
    <property type="entry name" value="Peptidase_M20C"/>
</dbReference>
<keyword evidence="7" id="KW-0482">Metalloprotease</keyword>
<evidence type="ECO:0000256" key="5">
    <source>
        <dbReference type="ARBA" id="ARBA00022801"/>
    </source>
</evidence>
<sequence>MSQEIRNLEPKELWNKFADLNAVPRPSKKEERVIAFMKDFGKNLGFETIEDEVGNVIIKKPATAGMENRKTIVMQSHLDMVHQKNNDTDFDFDTQGIEMYVDGDWVRAKGTTLGADNGLGVATIMAILESKTIPHPAIEALFTIDEETGMTGAMGLKGGLLDGEILLNLDTEEDDEIDIGCAGGIDVTATAEYDEEATPEGSVGYSITVKGLKGGHSGMDIHKGLGNANKIMNRLLFDGFDNFGLQISEIKGGSLRNAIPRESVAKVIIASIYDEAFVFDMQEIVNEIKTEFKTTEPNLEIVFEKLEATPAKVMPTIAQFYFVRAMYTAHNGVYRMSADFDELVETSNNIAKVVLGEGKLVVQCLTRSSVETSKLDLANALRSAFELMGCEVEFSGSYPGWTPNANSEILDVLTGLYEKQNNGEKPAVVACHAGLECGILGTNYPDMDMISFGPTIKGAHSPDERASIASAQKYWKFVLEILENIPSKN</sequence>
<organism evidence="19 20">
    <name type="scientific">Flavobacterium macacae</name>
    <dbReference type="NCBI Taxonomy" id="2488993"/>
    <lineage>
        <taxon>Bacteria</taxon>
        <taxon>Pseudomonadati</taxon>
        <taxon>Bacteroidota</taxon>
        <taxon>Flavobacteriia</taxon>
        <taxon>Flavobacteriales</taxon>
        <taxon>Flavobacteriaceae</taxon>
        <taxon>Flavobacterium</taxon>
    </lineage>
</organism>
<dbReference type="PIRSF" id="PIRSF016599">
    <property type="entry name" value="Xaa-His_dipept"/>
    <property type="match status" value="1"/>
</dbReference>
<evidence type="ECO:0000256" key="9">
    <source>
        <dbReference type="ARBA" id="ARBA00036421"/>
    </source>
</evidence>
<reference evidence="19 20" key="1">
    <citation type="submission" date="2018-11" db="EMBL/GenBank/DDBJ databases">
        <title>Flavobacterium sp. nov., YIM 102600 draft genome.</title>
        <authorList>
            <person name="Li G."/>
            <person name="Jiang Y."/>
        </authorList>
    </citation>
    <scope>NUCLEOTIDE SEQUENCE [LARGE SCALE GENOMIC DNA]</scope>
    <source>
        <strain evidence="19 20">YIM 102600</strain>
    </source>
</reference>
<dbReference type="RefSeq" id="WP_125013417.1">
    <property type="nucleotide sequence ID" value="NZ_RQVR01000015.1"/>
</dbReference>
<dbReference type="Pfam" id="PF07687">
    <property type="entry name" value="M20_dimer"/>
    <property type="match status" value="1"/>
</dbReference>
<dbReference type="CDD" id="cd03890">
    <property type="entry name" value="M20_pepD"/>
    <property type="match status" value="1"/>
</dbReference>
<name>A0A3P3W4D2_9FLAO</name>
<dbReference type="EMBL" id="RQVR01000015">
    <property type="protein sequence ID" value="RRJ89594.1"/>
    <property type="molecule type" value="Genomic_DNA"/>
</dbReference>
<dbReference type="GO" id="GO:0046872">
    <property type="term" value="F:metal ion binding"/>
    <property type="evidence" value="ECO:0007669"/>
    <property type="project" value="UniProtKB-KW"/>
</dbReference>
<dbReference type="FunFam" id="3.40.630.10:FF:000018">
    <property type="entry name" value="Aminoacyl-histidine dipeptidase PepD"/>
    <property type="match status" value="1"/>
</dbReference>
<comment type="caution">
    <text evidence="19">The sequence shown here is derived from an EMBL/GenBank/DDBJ whole genome shotgun (WGS) entry which is preliminary data.</text>
</comment>
<dbReference type="InterPro" id="IPR011650">
    <property type="entry name" value="Peptidase_M20_dimer"/>
</dbReference>
<comment type="similarity">
    <text evidence="12">Belongs to the peptidase M20C family.</text>
</comment>
<dbReference type="GO" id="GO:0005829">
    <property type="term" value="C:cytosol"/>
    <property type="evidence" value="ECO:0007669"/>
    <property type="project" value="TreeGrafter"/>
</dbReference>
<dbReference type="GO" id="GO:0006508">
    <property type="term" value="P:proteolysis"/>
    <property type="evidence" value="ECO:0007669"/>
    <property type="project" value="UniProtKB-KW"/>
</dbReference>
<evidence type="ECO:0000259" key="18">
    <source>
        <dbReference type="Pfam" id="PF07687"/>
    </source>
</evidence>
<evidence type="ECO:0000256" key="12">
    <source>
        <dbReference type="ARBA" id="ARBA00061423"/>
    </source>
</evidence>